<feature type="region of interest" description="Disordered" evidence="1">
    <location>
        <begin position="355"/>
        <end position="379"/>
    </location>
</feature>
<name>A0ABQ0L4Q6_MYCCL</name>
<keyword evidence="3" id="KW-1185">Reference proteome</keyword>
<evidence type="ECO:0000313" key="2">
    <source>
        <dbReference type="EMBL" id="GAT44831.1"/>
    </source>
</evidence>
<feature type="region of interest" description="Disordered" evidence="1">
    <location>
        <begin position="240"/>
        <end position="274"/>
    </location>
</feature>
<dbReference type="EMBL" id="DF840271">
    <property type="protein sequence ID" value="GAT44831.1"/>
    <property type="molecule type" value="Genomic_DNA"/>
</dbReference>
<organism evidence="2 3">
    <name type="scientific">Mycena chlorophos</name>
    <name type="common">Agaric fungus</name>
    <name type="synonym">Agaricus chlorophos</name>
    <dbReference type="NCBI Taxonomy" id="658473"/>
    <lineage>
        <taxon>Eukaryota</taxon>
        <taxon>Fungi</taxon>
        <taxon>Dikarya</taxon>
        <taxon>Basidiomycota</taxon>
        <taxon>Agaricomycotina</taxon>
        <taxon>Agaricomycetes</taxon>
        <taxon>Agaricomycetidae</taxon>
        <taxon>Agaricales</taxon>
        <taxon>Marasmiineae</taxon>
        <taxon>Mycenaceae</taxon>
        <taxon>Mycena</taxon>
    </lineage>
</organism>
<protein>
    <submittedName>
        <fullName evidence="2">Uncharacterized protein</fullName>
    </submittedName>
</protein>
<evidence type="ECO:0000313" key="3">
    <source>
        <dbReference type="Proteomes" id="UP000815677"/>
    </source>
</evidence>
<feature type="compositionally biased region" description="Basic residues" evidence="1">
    <location>
        <begin position="369"/>
        <end position="379"/>
    </location>
</feature>
<evidence type="ECO:0000256" key="1">
    <source>
        <dbReference type="SAM" id="MobiDB-lite"/>
    </source>
</evidence>
<dbReference type="Proteomes" id="UP000815677">
    <property type="component" value="Unassembled WGS sequence"/>
</dbReference>
<proteinExistence type="predicted"/>
<reference evidence="2" key="1">
    <citation type="submission" date="2014-09" db="EMBL/GenBank/DDBJ databases">
        <title>Genome sequence of the luminous mushroom Mycena chlorophos for searching fungal bioluminescence genes.</title>
        <authorList>
            <person name="Tanaka Y."/>
            <person name="Kasuga D."/>
            <person name="Oba Y."/>
            <person name="Hase S."/>
            <person name="Sato K."/>
            <person name="Oba Y."/>
            <person name="Sakakibara Y."/>
        </authorList>
    </citation>
    <scope>NUCLEOTIDE SEQUENCE</scope>
</reference>
<gene>
    <name evidence="2" type="ORF">MCHLO_02439</name>
</gene>
<sequence length="379" mass="41203">MGTSEGKASWDCSRADAAPVGVCIGRPPGPDPRALDVYLSLSATAHTNFGIWEARPASAYPNAAHREDYKMPVHAVLRLLHWKRHRFTLTLNCPPARRGGPRDAGTVKLLSDRRGRVWAMIRHTHSKYGFHLATESRKRRVHVAQLTRQRYPNGEGAVCGYALLDSRVVVMFLFSESSNRTGGGAKYSIFSRGLKAAAALSKDCQPSLLSPSSLSESLSTQCTPPLLQPLPPLWSLPAAMKHAAQPPPSPRCRTDPSALTVDGAAESTHPNASSVTDHEVLHGANMAPSIFPWQDPIHVCFDHAFLSALELFSVPVPPVPLVACIHALRTGMQFESAKGPSPAGPKRIFLSIRTSDVCDTPRPSSRCTQHTRSRTSRTP</sequence>
<accession>A0ABQ0L4Q6</accession>